<keyword evidence="4 10" id="KW-0479">Metal-binding</keyword>
<evidence type="ECO:0000259" key="12">
    <source>
        <dbReference type="PROSITE" id="PS50103"/>
    </source>
</evidence>
<feature type="region of interest" description="Disordered" evidence="11">
    <location>
        <begin position="319"/>
        <end position="431"/>
    </location>
</feature>
<keyword evidence="9" id="KW-0539">Nucleus</keyword>
<organism evidence="13 14">
    <name type="scientific">Megalurothrips usitatus</name>
    <name type="common">bean blossom thrips</name>
    <dbReference type="NCBI Taxonomy" id="439358"/>
    <lineage>
        <taxon>Eukaryota</taxon>
        <taxon>Metazoa</taxon>
        <taxon>Ecdysozoa</taxon>
        <taxon>Arthropoda</taxon>
        <taxon>Hexapoda</taxon>
        <taxon>Insecta</taxon>
        <taxon>Pterygota</taxon>
        <taxon>Neoptera</taxon>
        <taxon>Paraneoptera</taxon>
        <taxon>Thysanoptera</taxon>
        <taxon>Terebrantia</taxon>
        <taxon>Thripoidea</taxon>
        <taxon>Thripidae</taxon>
        <taxon>Megalurothrips</taxon>
    </lineage>
</organism>
<dbReference type="InterPro" id="IPR000571">
    <property type="entry name" value="Znf_CCCH"/>
</dbReference>
<evidence type="ECO:0000256" key="5">
    <source>
        <dbReference type="ARBA" id="ARBA00022737"/>
    </source>
</evidence>
<dbReference type="EMBL" id="JAPTSV010000004">
    <property type="protein sequence ID" value="KAJ1528891.1"/>
    <property type="molecule type" value="Genomic_DNA"/>
</dbReference>
<dbReference type="Proteomes" id="UP001075354">
    <property type="component" value="Chromosome 4"/>
</dbReference>
<proteinExistence type="inferred from homology"/>
<feature type="compositionally biased region" description="Low complexity" evidence="11">
    <location>
        <begin position="253"/>
        <end position="280"/>
    </location>
</feature>
<protein>
    <recommendedName>
        <fullName evidence="3">Zinc finger CCCH domain-containing protein 14</fullName>
    </recommendedName>
</protein>
<keyword evidence="5" id="KW-0677">Repeat</keyword>
<dbReference type="GO" id="GO:0008143">
    <property type="term" value="F:poly(A) binding"/>
    <property type="evidence" value="ECO:0007669"/>
    <property type="project" value="InterPro"/>
</dbReference>
<evidence type="ECO:0000313" key="14">
    <source>
        <dbReference type="Proteomes" id="UP001075354"/>
    </source>
</evidence>
<reference evidence="13" key="1">
    <citation type="submission" date="2022-12" db="EMBL/GenBank/DDBJ databases">
        <title>Chromosome-level genome assembly of the bean flower thrips Megalurothrips usitatus.</title>
        <authorList>
            <person name="Ma L."/>
            <person name="Liu Q."/>
            <person name="Li H."/>
            <person name="Cai W."/>
        </authorList>
    </citation>
    <scope>NUCLEOTIDE SEQUENCE</scope>
    <source>
        <strain evidence="13">Cailab_2022a</strain>
    </source>
</reference>
<keyword evidence="6 10" id="KW-0863">Zinc-finger</keyword>
<dbReference type="Pfam" id="PF14608">
    <property type="entry name" value="zf-CCCH_2"/>
    <property type="match status" value="5"/>
</dbReference>
<dbReference type="GO" id="GO:0005737">
    <property type="term" value="C:cytoplasm"/>
    <property type="evidence" value="ECO:0007669"/>
    <property type="project" value="TreeGrafter"/>
</dbReference>
<feature type="region of interest" description="Disordered" evidence="11">
    <location>
        <begin position="610"/>
        <end position="630"/>
    </location>
</feature>
<dbReference type="FunFam" id="4.10.1000.30:FF:000001">
    <property type="entry name" value="Zinc finger CCCH domain-containing protein 14"/>
    <property type="match status" value="1"/>
</dbReference>
<evidence type="ECO:0000256" key="11">
    <source>
        <dbReference type="SAM" id="MobiDB-lite"/>
    </source>
</evidence>
<evidence type="ECO:0000256" key="1">
    <source>
        <dbReference type="ARBA" id="ARBA00004324"/>
    </source>
</evidence>
<feature type="region of interest" description="Disordered" evidence="11">
    <location>
        <begin position="472"/>
        <end position="543"/>
    </location>
</feature>
<dbReference type="Gene3D" id="4.10.1000.30">
    <property type="match status" value="2"/>
</dbReference>
<feature type="region of interest" description="Disordered" evidence="11">
    <location>
        <begin position="244"/>
        <end position="287"/>
    </location>
</feature>
<keyword evidence="8" id="KW-0694">RNA-binding</keyword>
<feature type="region of interest" description="Disordered" evidence="11">
    <location>
        <begin position="80"/>
        <end position="230"/>
    </location>
</feature>
<dbReference type="GO" id="GO:0008270">
    <property type="term" value="F:zinc ion binding"/>
    <property type="evidence" value="ECO:0007669"/>
    <property type="project" value="UniProtKB-KW"/>
</dbReference>
<feature type="compositionally biased region" description="Polar residues" evidence="11">
    <location>
        <begin position="683"/>
        <end position="693"/>
    </location>
</feature>
<dbReference type="PANTHER" id="PTHR14738:SF29">
    <property type="entry name" value="ZINC FINGER CCCH DOMAIN-CONTAINING PROTEIN 14"/>
    <property type="match status" value="1"/>
</dbReference>
<feature type="compositionally biased region" description="Basic and acidic residues" evidence="11">
    <location>
        <begin position="109"/>
        <end position="134"/>
    </location>
</feature>
<dbReference type="PANTHER" id="PTHR14738">
    <property type="entry name" value="ZINC FINGER CCCH DOMAIN-CONTAINING PROTEIN 14"/>
    <property type="match status" value="1"/>
</dbReference>
<dbReference type="Gene3D" id="1.20.1390.10">
    <property type="entry name" value="PWI domain"/>
    <property type="match status" value="1"/>
</dbReference>
<evidence type="ECO:0000256" key="6">
    <source>
        <dbReference type="ARBA" id="ARBA00022771"/>
    </source>
</evidence>
<dbReference type="PROSITE" id="PS50103">
    <property type="entry name" value="ZF_C3H1"/>
    <property type="match status" value="1"/>
</dbReference>
<evidence type="ECO:0000256" key="9">
    <source>
        <dbReference type="ARBA" id="ARBA00023242"/>
    </source>
</evidence>
<keyword evidence="7 10" id="KW-0862">Zinc</keyword>
<comment type="caution">
    <text evidence="13">The sequence shown here is derived from an EMBL/GenBank/DDBJ whole genome shotgun (WGS) entry which is preliminary data.</text>
</comment>
<sequence>MDGIRGEVSNKIRSAIKAKLMELGAYVDDELPDYIMVMVANKRSRQQMEDDLQLFLGDSTSAFTSWLHTVLSKLQQVTVNSSELKKGSDKKRLPTEDHKKEKRKKLKKEKGDTPEKSPEKPKAKEKVLTEKGNDPVDPQPKIKLVKSEPVDIIVDAVPPPTASTQSSEKNRSGTQHKKSSDSKVNDEDDDDDFINLKADVEGEMWGEAEETTGSAVRSSTASELKTPAATSRTKLLDANVVETVSESSKHLKPISSSSSSLPTEAVSTSVSTSSAKTAAVDPKPAPRIIRISETIREEQETLKPASKVVRDPQALAKRVFQSHIVSQRNIQDREDKSRKRSSSSLASENRTRRSDHRSVRKHEQPDLRETLRKERQKERENERDRERGQRRSREQSRGRKTQTGVSSVARSSSSHRDENDPDPALASVVRVKPRPQIPAALQANRSLILKAVAEAQKSVSKVVVRSVLPNSLSPTKQQPVKKSVKDRLQTRQQPNAKISPLSKKQAGRLPSRETLRKMSFTVHAKKSEQSNEPPGAEFGEVSDDDSIILDPSLNILIQVPSSPAVEESHGPPDPIKTEKVRRWIKDVEEATKSDTVGSGINTGIGTEAETFEELESSSKHASDEDSGEFDDALEVDTTSLKTSDIHSVVISEDQTLKQASATQFVVTLDGLDPMLLRSFALESDQQVHSSTKQQTRKLQDESNQEDEENLLRDELVKEQLLRQELLRQQAAIREQKAGQRPTIAVPPVAAPVNAAIKRPASPSSPLETRPPKVLTAVGKSLPAERCKFWPSCKNGDKCEFHHPSVPCKLFPNCKFSDRCLYIHPNCRYNTGCTRTDCPYTHSVPRSGLSSTTTGTTCGSHLGNQPIKQACKYFPNCSNLSCPFIHPTVCKFGTHCTKPKCQFIHSDKGLITKHKWVRH</sequence>
<feature type="compositionally biased region" description="Basic and acidic residues" evidence="11">
    <location>
        <begin position="83"/>
        <end position="99"/>
    </location>
</feature>
<dbReference type="InterPro" id="IPR040366">
    <property type="entry name" value="Nab2/ZC3H14"/>
</dbReference>
<dbReference type="FunFam" id="4.10.1000.40:FF:000006">
    <property type="entry name" value="Zinc finger CCCH domain-containing protein 14"/>
    <property type="match status" value="1"/>
</dbReference>
<feature type="region of interest" description="Disordered" evidence="11">
    <location>
        <begin position="683"/>
        <end position="708"/>
    </location>
</feature>
<evidence type="ECO:0000256" key="7">
    <source>
        <dbReference type="ARBA" id="ARBA00022833"/>
    </source>
</evidence>
<comment type="subcellular location">
    <subcellularLocation>
        <location evidence="1">Nucleus speckle</location>
    </subcellularLocation>
</comment>
<evidence type="ECO:0000256" key="3">
    <source>
        <dbReference type="ARBA" id="ARBA00015071"/>
    </source>
</evidence>
<feature type="zinc finger region" description="C3H1-type" evidence="10">
    <location>
        <begin position="780"/>
        <end position="805"/>
    </location>
</feature>
<feature type="domain" description="C3H1-type" evidence="12">
    <location>
        <begin position="780"/>
        <end position="805"/>
    </location>
</feature>
<dbReference type="SMART" id="SM00356">
    <property type="entry name" value="ZnF_C3H1"/>
    <property type="match status" value="3"/>
</dbReference>
<feature type="compositionally biased region" description="Polar residues" evidence="11">
    <location>
        <begin position="211"/>
        <end position="230"/>
    </location>
</feature>
<evidence type="ECO:0000256" key="10">
    <source>
        <dbReference type="PROSITE-ProRule" id="PRU00723"/>
    </source>
</evidence>
<comment type="similarity">
    <text evidence="2">Belongs to the ZC3H14 family.</text>
</comment>
<dbReference type="AlphaFoldDB" id="A0AAV7XXX6"/>
<dbReference type="GO" id="GO:0016607">
    <property type="term" value="C:nuclear speck"/>
    <property type="evidence" value="ECO:0007669"/>
    <property type="project" value="UniProtKB-SubCell"/>
</dbReference>
<feature type="compositionally biased region" description="Basic and acidic residues" evidence="11">
    <location>
        <begin position="361"/>
        <end position="397"/>
    </location>
</feature>
<evidence type="ECO:0000256" key="4">
    <source>
        <dbReference type="ARBA" id="ARBA00022723"/>
    </source>
</evidence>
<evidence type="ECO:0000256" key="2">
    <source>
        <dbReference type="ARBA" id="ARBA00008423"/>
    </source>
</evidence>
<name>A0AAV7XXX6_9NEOP</name>
<accession>A0AAV7XXX6</accession>
<dbReference type="GO" id="GO:0043488">
    <property type="term" value="P:regulation of mRNA stability"/>
    <property type="evidence" value="ECO:0007669"/>
    <property type="project" value="InterPro"/>
</dbReference>
<keyword evidence="14" id="KW-1185">Reference proteome</keyword>
<evidence type="ECO:0000313" key="13">
    <source>
        <dbReference type="EMBL" id="KAJ1528891.1"/>
    </source>
</evidence>
<gene>
    <name evidence="13" type="ORF">ONE63_007260</name>
</gene>
<evidence type="ECO:0000256" key="8">
    <source>
        <dbReference type="ARBA" id="ARBA00022884"/>
    </source>
</evidence>
<feature type="compositionally biased region" description="Acidic residues" evidence="11">
    <location>
        <begin position="201"/>
        <end position="210"/>
    </location>
</feature>